<gene>
    <name evidence="2" type="ORF">K8V82_02850</name>
</gene>
<dbReference type="AlphaFoldDB" id="A0A921HYX4"/>
<protein>
    <submittedName>
        <fullName evidence="2">ABC-2 transporter permease</fullName>
    </submittedName>
</protein>
<evidence type="ECO:0000256" key="1">
    <source>
        <dbReference type="SAM" id="Phobius"/>
    </source>
</evidence>
<keyword evidence="1" id="KW-0812">Transmembrane</keyword>
<dbReference type="PANTHER" id="PTHR41309:SF2">
    <property type="entry name" value="MEMBRANE PROTEIN"/>
    <property type="match status" value="1"/>
</dbReference>
<feature type="transmembrane region" description="Helical" evidence="1">
    <location>
        <begin position="43"/>
        <end position="61"/>
    </location>
</feature>
<reference evidence="2" key="2">
    <citation type="submission" date="2021-09" db="EMBL/GenBank/DDBJ databases">
        <authorList>
            <person name="Gilroy R."/>
        </authorList>
    </citation>
    <scope>NUCLEOTIDE SEQUENCE</scope>
    <source>
        <strain evidence="2">ChiSjej5B23-16112</strain>
    </source>
</reference>
<dbReference type="InterPro" id="IPR025699">
    <property type="entry name" value="ABC2_memb-like"/>
</dbReference>
<dbReference type="EMBL" id="DYVY01000048">
    <property type="protein sequence ID" value="HJF93709.1"/>
    <property type="molecule type" value="Genomic_DNA"/>
</dbReference>
<feature type="transmembrane region" description="Helical" evidence="1">
    <location>
        <begin position="153"/>
        <end position="173"/>
    </location>
</feature>
<proteinExistence type="predicted"/>
<name>A0A921HYX4_9FIRM</name>
<accession>A0A921HYX4</accession>
<comment type="caution">
    <text evidence="2">The sequence shown here is derived from an EMBL/GenBank/DDBJ whole genome shotgun (WGS) entry which is preliminary data.</text>
</comment>
<organism evidence="2 3">
    <name type="scientific">Lachnoclostridium phocaeense</name>
    <dbReference type="NCBI Taxonomy" id="1871021"/>
    <lineage>
        <taxon>Bacteria</taxon>
        <taxon>Bacillati</taxon>
        <taxon>Bacillota</taxon>
        <taxon>Clostridia</taxon>
        <taxon>Lachnospirales</taxon>
        <taxon>Lachnospiraceae</taxon>
    </lineage>
</organism>
<feature type="transmembrane region" description="Helical" evidence="1">
    <location>
        <begin position="120"/>
        <end position="141"/>
    </location>
</feature>
<feature type="transmembrane region" description="Helical" evidence="1">
    <location>
        <begin position="193"/>
        <end position="212"/>
    </location>
</feature>
<sequence>MKGLLIKDFRLLKNQKNFFILVFVMAVFLTITGGDESSPATFVLPYVGFVCSFFVLSTISYDEYDNGNAFLFTLPFDRKIYALEKYIFGIVTGGAGLLLILAFILIYTDGMAGAEQTGETLFTAGVSAALLFFFLAVMIPFQLKFGPEKGRIAMFIVLLGTMALVFGIVKLAGLDDSALREAARVMGRMGLSGVAAVCIAAAAAVMVISMFISTRILEKKEF</sequence>
<feature type="transmembrane region" description="Helical" evidence="1">
    <location>
        <begin position="86"/>
        <end position="108"/>
    </location>
</feature>
<dbReference type="Proteomes" id="UP000769156">
    <property type="component" value="Unassembled WGS sequence"/>
</dbReference>
<dbReference type="Pfam" id="PF13346">
    <property type="entry name" value="ABC2_membrane_5"/>
    <property type="match status" value="1"/>
</dbReference>
<keyword evidence="1" id="KW-1133">Transmembrane helix</keyword>
<keyword evidence="1" id="KW-0472">Membrane</keyword>
<dbReference type="PANTHER" id="PTHR41309">
    <property type="entry name" value="MEMBRANE PROTEIN-RELATED"/>
    <property type="match status" value="1"/>
</dbReference>
<reference evidence="2" key="1">
    <citation type="journal article" date="2021" name="PeerJ">
        <title>Extensive microbial diversity within the chicken gut microbiome revealed by metagenomics and culture.</title>
        <authorList>
            <person name="Gilroy R."/>
            <person name="Ravi A."/>
            <person name="Getino M."/>
            <person name="Pursley I."/>
            <person name="Horton D.L."/>
            <person name="Alikhan N.F."/>
            <person name="Baker D."/>
            <person name="Gharbi K."/>
            <person name="Hall N."/>
            <person name="Watson M."/>
            <person name="Adriaenssens E.M."/>
            <person name="Foster-Nyarko E."/>
            <person name="Jarju S."/>
            <person name="Secka A."/>
            <person name="Antonio M."/>
            <person name="Oren A."/>
            <person name="Chaudhuri R.R."/>
            <person name="La Ragione R."/>
            <person name="Hildebrand F."/>
            <person name="Pallen M.J."/>
        </authorList>
    </citation>
    <scope>NUCLEOTIDE SEQUENCE</scope>
    <source>
        <strain evidence="2">ChiSjej5B23-16112</strain>
    </source>
</reference>
<evidence type="ECO:0000313" key="2">
    <source>
        <dbReference type="EMBL" id="HJF93709.1"/>
    </source>
</evidence>
<evidence type="ECO:0000313" key="3">
    <source>
        <dbReference type="Proteomes" id="UP000769156"/>
    </source>
</evidence>